<keyword evidence="2" id="KW-0238">DNA-binding</keyword>
<gene>
    <name evidence="5" type="ORF">ET475_06895</name>
</gene>
<dbReference type="Proteomes" id="UP000293995">
    <property type="component" value="Chromosome"/>
</dbReference>
<dbReference type="Pfam" id="PF07729">
    <property type="entry name" value="FCD"/>
    <property type="match status" value="1"/>
</dbReference>
<reference evidence="5 6" key="1">
    <citation type="submission" date="2019-01" db="EMBL/GenBank/DDBJ databases">
        <title>Genome sequencing of strain DFW100M-13.</title>
        <authorList>
            <person name="Heo J."/>
            <person name="Kim S.-J."/>
            <person name="Kim J.-S."/>
            <person name="Hong S.-B."/>
            <person name="Kwon S.-W."/>
        </authorList>
    </citation>
    <scope>NUCLEOTIDE SEQUENCE [LARGE SCALE GENOMIC DNA]</scope>
    <source>
        <strain evidence="5 6">DFW100M-13</strain>
    </source>
</reference>
<protein>
    <submittedName>
        <fullName evidence="5">GntR family transcriptional regulator</fullName>
    </submittedName>
</protein>
<dbReference type="AlphaFoldDB" id="A0A4P6EBZ4"/>
<dbReference type="EMBL" id="CP035494">
    <property type="protein sequence ID" value="QAY59742.1"/>
    <property type="molecule type" value="Genomic_DNA"/>
</dbReference>
<dbReference type="InterPro" id="IPR008920">
    <property type="entry name" value="TF_FadR/GntR_C"/>
</dbReference>
<dbReference type="PANTHER" id="PTHR43537">
    <property type="entry name" value="TRANSCRIPTIONAL REGULATOR, GNTR FAMILY"/>
    <property type="match status" value="1"/>
</dbReference>
<dbReference type="RefSeq" id="WP_129387692.1">
    <property type="nucleotide sequence ID" value="NZ_CP035494.1"/>
</dbReference>
<sequence length="214" mass="23931">MTSDVAFAPLDPRGAVLGDEVYTVLGEAILDGRLAPGERLRDTELAERLGVSRTPVREALQRLERCGLVEVSANRWTRVSIPDESMLTATHEFIVYTMGNAVRMAVGRCSNDKLDELLAGVDDLIAASLTDDRREILGVSARFFTLVTYATGNRQLQSILEECEFGLRRNLYGWSPHVMEEAERTDMYRVFRDAVAARDGDRAERILRMQHGLG</sequence>
<dbReference type="InterPro" id="IPR036390">
    <property type="entry name" value="WH_DNA-bd_sf"/>
</dbReference>
<dbReference type="Gene3D" id="1.20.120.530">
    <property type="entry name" value="GntR ligand-binding domain-like"/>
    <property type="match status" value="1"/>
</dbReference>
<dbReference type="OrthoDB" id="8680240at2"/>
<evidence type="ECO:0000313" key="6">
    <source>
        <dbReference type="Proteomes" id="UP000293995"/>
    </source>
</evidence>
<evidence type="ECO:0000256" key="2">
    <source>
        <dbReference type="ARBA" id="ARBA00023125"/>
    </source>
</evidence>
<dbReference type="InterPro" id="IPR036388">
    <property type="entry name" value="WH-like_DNA-bd_sf"/>
</dbReference>
<organism evidence="5 6">
    <name type="scientific">Microbacterium protaetiae</name>
    <dbReference type="NCBI Taxonomy" id="2509458"/>
    <lineage>
        <taxon>Bacteria</taxon>
        <taxon>Bacillati</taxon>
        <taxon>Actinomycetota</taxon>
        <taxon>Actinomycetes</taxon>
        <taxon>Micrococcales</taxon>
        <taxon>Microbacteriaceae</taxon>
        <taxon>Microbacterium</taxon>
    </lineage>
</organism>
<dbReference type="InterPro" id="IPR000485">
    <property type="entry name" value="AsnC-type_HTH_dom"/>
</dbReference>
<dbReference type="GO" id="GO:0043565">
    <property type="term" value="F:sequence-specific DNA binding"/>
    <property type="evidence" value="ECO:0007669"/>
    <property type="project" value="InterPro"/>
</dbReference>
<dbReference type="KEGG" id="mprt:ET475_06895"/>
<accession>A0A4P6EBZ4</accession>
<name>A0A4P6EBZ4_9MICO</name>
<evidence type="ECO:0000256" key="3">
    <source>
        <dbReference type="ARBA" id="ARBA00023163"/>
    </source>
</evidence>
<evidence type="ECO:0000259" key="4">
    <source>
        <dbReference type="PROSITE" id="PS50949"/>
    </source>
</evidence>
<dbReference type="InterPro" id="IPR011711">
    <property type="entry name" value="GntR_C"/>
</dbReference>
<dbReference type="Gene3D" id="1.10.10.10">
    <property type="entry name" value="Winged helix-like DNA-binding domain superfamily/Winged helix DNA-binding domain"/>
    <property type="match status" value="1"/>
</dbReference>
<evidence type="ECO:0000313" key="5">
    <source>
        <dbReference type="EMBL" id="QAY59742.1"/>
    </source>
</evidence>
<keyword evidence="6" id="KW-1185">Reference proteome</keyword>
<dbReference type="PROSITE" id="PS50949">
    <property type="entry name" value="HTH_GNTR"/>
    <property type="match status" value="1"/>
</dbReference>
<evidence type="ECO:0000256" key="1">
    <source>
        <dbReference type="ARBA" id="ARBA00023015"/>
    </source>
</evidence>
<dbReference type="InterPro" id="IPR000524">
    <property type="entry name" value="Tscrpt_reg_HTH_GntR"/>
</dbReference>
<dbReference type="PRINTS" id="PR00035">
    <property type="entry name" value="HTHGNTR"/>
</dbReference>
<dbReference type="Pfam" id="PF00392">
    <property type="entry name" value="GntR"/>
    <property type="match status" value="1"/>
</dbReference>
<dbReference type="SMART" id="SM00345">
    <property type="entry name" value="HTH_GNTR"/>
    <property type="match status" value="1"/>
</dbReference>
<dbReference type="SUPFAM" id="SSF46785">
    <property type="entry name" value="Winged helix' DNA-binding domain"/>
    <property type="match status" value="1"/>
</dbReference>
<dbReference type="PANTHER" id="PTHR43537:SF49">
    <property type="entry name" value="TRANSCRIPTIONAL REGULATORY PROTEIN"/>
    <property type="match status" value="1"/>
</dbReference>
<feature type="domain" description="HTH gntR-type" evidence="4">
    <location>
        <begin position="15"/>
        <end position="82"/>
    </location>
</feature>
<keyword evidence="1" id="KW-0805">Transcription regulation</keyword>
<dbReference type="GO" id="GO:0003700">
    <property type="term" value="F:DNA-binding transcription factor activity"/>
    <property type="evidence" value="ECO:0007669"/>
    <property type="project" value="InterPro"/>
</dbReference>
<keyword evidence="3" id="KW-0804">Transcription</keyword>
<proteinExistence type="predicted"/>
<dbReference type="SUPFAM" id="SSF48008">
    <property type="entry name" value="GntR ligand-binding domain-like"/>
    <property type="match status" value="1"/>
</dbReference>
<dbReference type="CDD" id="cd07377">
    <property type="entry name" value="WHTH_GntR"/>
    <property type="match status" value="1"/>
</dbReference>
<dbReference type="PRINTS" id="PR00033">
    <property type="entry name" value="HTHASNC"/>
</dbReference>